<dbReference type="EMBL" id="WVTB01000019">
    <property type="protein sequence ID" value="KAF3808454.1"/>
    <property type="molecule type" value="Genomic_DNA"/>
</dbReference>
<dbReference type="Pfam" id="PF01636">
    <property type="entry name" value="APH"/>
    <property type="match status" value="1"/>
</dbReference>
<reference evidence="2" key="1">
    <citation type="journal article" date="2020" name="Phytopathology">
        <title>Genome sequence and comparative analysis of Colletotrichum gloeosporioides isolated from Liriodendron leaves.</title>
        <authorList>
            <person name="Fu F.F."/>
            <person name="Hao Z."/>
            <person name="Wang P."/>
            <person name="Lu Y."/>
            <person name="Xue L.J."/>
            <person name="Wei G."/>
            <person name="Tian Y."/>
            <person name="Baishi H."/>
            <person name="Xu H."/>
            <person name="Shi J."/>
            <person name="Cheng T."/>
            <person name="Wang G."/>
            <person name="Yi Y."/>
            <person name="Chen J."/>
        </authorList>
    </citation>
    <scope>NUCLEOTIDE SEQUENCE</scope>
    <source>
        <strain evidence="2">Lc1</strain>
    </source>
</reference>
<dbReference type="Gene3D" id="3.90.1200.10">
    <property type="match status" value="1"/>
</dbReference>
<dbReference type="InterPro" id="IPR011009">
    <property type="entry name" value="Kinase-like_dom_sf"/>
</dbReference>
<dbReference type="InterPro" id="IPR051678">
    <property type="entry name" value="AGP_Transferase"/>
</dbReference>
<gene>
    <name evidence="2" type="ORF">GCG54_00006312</name>
</gene>
<evidence type="ECO:0000259" key="1">
    <source>
        <dbReference type="Pfam" id="PF01636"/>
    </source>
</evidence>
<dbReference type="SUPFAM" id="SSF56112">
    <property type="entry name" value="Protein kinase-like (PK-like)"/>
    <property type="match status" value="1"/>
</dbReference>
<evidence type="ECO:0000313" key="3">
    <source>
        <dbReference type="Proteomes" id="UP000613401"/>
    </source>
</evidence>
<dbReference type="InterPro" id="IPR002575">
    <property type="entry name" value="Aminoglycoside_PTrfase"/>
</dbReference>
<comment type="caution">
    <text evidence="2">The sequence shown here is derived from an EMBL/GenBank/DDBJ whole genome shotgun (WGS) entry which is preliminary data.</text>
</comment>
<protein>
    <recommendedName>
        <fullName evidence="1">Aminoglycoside phosphotransferase domain-containing protein</fullName>
    </recommendedName>
</protein>
<keyword evidence="3" id="KW-1185">Reference proteome</keyword>
<reference evidence="2" key="2">
    <citation type="submission" date="2020-03" db="EMBL/GenBank/DDBJ databases">
        <authorList>
            <person name="Fu F.-F."/>
            <person name="Chen J."/>
        </authorList>
    </citation>
    <scope>NUCLEOTIDE SEQUENCE</scope>
    <source>
        <strain evidence="2">Lc1</strain>
    </source>
</reference>
<dbReference type="GeneID" id="69013461"/>
<dbReference type="RefSeq" id="XP_045267613.1">
    <property type="nucleotide sequence ID" value="XM_045406321.1"/>
</dbReference>
<dbReference type="PANTHER" id="PTHR21310:SF39">
    <property type="entry name" value="AMINOGLYCOSIDE PHOSPHOTRANSFERASE DOMAIN-CONTAINING PROTEIN"/>
    <property type="match status" value="1"/>
</dbReference>
<accession>A0A8H4CR46</accession>
<name>A0A8H4CR46_COLGL</name>
<dbReference type="AlphaFoldDB" id="A0A8H4CR46"/>
<dbReference type="Proteomes" id="UP000613401">
    <property type="component" value="Unassembled WGS sequence"/>
</dbReference>
<sequence length="305" mass="34351">MASGAEPKELATDMNALPQVEDRLHPLDGGELDSVSDDELGRLFWTAPILYQAHGNKVVRISQSLVLKGGGTVSQGEGETQRFAAVCGFPVPTVHRVFSLIGVYPNWPEEESWFIVMDFVPGILLEKAWPDLDTDTREFVAAKVAEMIDRMQSLKIFDMPPGPVDYEEDKPWQGPYFTLYGTGPFPTLQDMEDWYNHKLDVCIRLKQTRNETRRFSFTEVVLTHQDIAPENLILRQETGDLCLINFEFGGIYPVGFEQAGLASGGLGKWNEEFRKMVLPKLSYQGEKELKQLKAIMYGLTTGVLL</sequence>
<dbReference type="PANTHER" id="PTHR21310">
    <property type="entry name" value="AMINOGLYCOSIDE PHOSPHOTRANSFERASE-RELATED-RELATED"/>
    <property type="match status" value="1"/>
</dbReference>
<feature type="domain" description="Aminoglycoside phosphotransferase" evidence="1">
    <location>
        <begin position="77"/>
        <end position="265"/>
    </location>
</feature>
<evidence type="ECO:0000313" key="2">
    <source>
        <dbReference type="EMBL" id="KAF3808454.1"/>
    </source>
</evidence>
<organism evidence="2 3">
    <name type="scientific">Colletotrichum gloeosporioides</name>
    <name type="common">Anthracnose fungus</name>
    <name type="synonym">Glomerella cingulata</name>
    <dbReference type="NCBI Taxonomy" id="474922"/>
    <lineage>
        <taxon>Eukaryota</taxon>
        <taxon>Fungi</taxon>
        <taxon>Dikarya</taxon>
        <taxon>Ascomycota</taxon>
        <taxon>Pezizomycotina</taxon>
        <taxon>Sordariomycetes</taxon>
        <taxon>Hypocreomycetidae</taxon>
        <taxon>Glomerellales</taxon>
        <taxon>Glomerellaceae</taxon>
        <taxon>Colletotrichum</taxon>
        <taxon>Colletotrichum gloeosporioides species complex</taxon>
    </lineage>
</organism>
<proteinExistence type="predicted"/>